<dbReference type="InterPro" id="IPR036465">
    <property type="entry name" value="vWFA_dom_sf"/>
</dbReference>
<feature type="domain" description="VWFA" evidence="2">
    <location>
        <begin position="95"/>
        <end position="260"/>
    </location>
</feature>
<dbReference type="SUPFAM" id="SSF53300">
    <property type="entry name" value="vWA-like"/>
    <property type="match status" value="1"/>
</dbReference>
<keyword evidence="1" id="KW-0812">Transmembrane</keyword>
<dbReference type="CDD" id="cd00198">
    <property type="entry name" value="vWFA"/>
    <property type="match status" value="1"/>
</dbReference>
<evidence type="ECO:0000313" key="4">
    <source>
        <dbReference type="Proteomes" id="UP001597135"/>
    </source>
</evidence>
<evidence type="ECO:0000256" key="1">
    <source>
        <dbReference type="SAM" id="Phobius"/>
    </source>
</evidence>
<keyword evidence="1" id="KW-0472">Membrane</keyword>
<feature type="transmembrane region" description="Helical" evidence="1">
    <location>
        <begin position="12"/>
        <end position="29"/>
    </location>
</feature>
<comment type="caution">
    <text evidence="3">The sequence shown here is derived from an EMBL/GenBank/DDBJ whole genome shotgun (WGS) entry which is preliminary data.</text>
</comment>
<dbReference type="Proteomes" id="UP001597135">
    <property type="component" value="Unassembled WGS sequence"/>
</dbReference>
<protein>
    <submittedName>
        <fullName evidence="3">VWA domain-containing protein</fullName>
    </submittedName>
</protein>
<dbReference type="SMART" id="SM00327">
    <property type="entry name" value="VWA"/>
    <property type="match status" value="1"/>
</dbReference>
<evidence type="ECO:0000313" key="3">
    <source>
        <dbReference type="EMBL" id="MFD1343093.1"/>
    </source>
</evidence>
<keyword evidence="4" id="KW-1185">Reference proteome</keyword>
<dbReference type="Gene3D" id="3.40.50.410">
    <property type="entry name" value="von Willebrand factor, type A domain"/>
    <property type="match status" value="1"/>
</dbReference>
<reference evidence="4" key="1">
    <citation type="journal article" date="2019" name="Int. J. Syst. Evol. Microbiol.">
        <title>The Global Catalogue of Microorganisms (GCM) 10K type strain sequencing project: providing services to taxonomists for standard genome sequencing and annotation.</title>
        <authorList>
            <consortium name="The Broad Institute Genomics Platform"/>
            <consortium name="The Broad Institute Genome Sequencing Center for Infectious Disease"/>
            <person name="Wu L."/>
            <person name="Ma J."/>
        </authorList>
    </citation>
    <scope>NUCLEOTIDE SEQUENCE [LARGE SCALE GENOMIC DNA]</scope>
    <source>
        <strain evidence="4">CCUG 62953</strain>
    </source>
</reference>
<organism evidence="3 4">
    <name type="scientific">Litorisediminicola beolgyonensis</name>
    <dbReference type="NCBI Taxonomy" id="1173614"/>
    <lineage>
        <taxon>Bacteria</taxon>
        <taxon>Pseudomonadati</taxon>
        <taxon>Pseudomonadota</taxon>
        <taxon>Alphaproteobacteria</taxon>
        <taxon>Rhodobacterales</taxon>
        <taxon>Paracoccaceae</taxon>
        <taxon>Litorisediminicola</taxon>
    </lineage>
</organism>
<keyword evidence="1" id="KW-1133">Transmembrane helix</keyword>
<proteinExistence type="predicted"/>
<sequence length="301" mass="32076">MSFGSWEITLLRPLWLLALPVLAALWVWLSRRQGGLGDWERVMDPALLAGLRAIGRVDPGTQRLASRATLLAAGLVVLALSGPALERRDAVAFRNLDGAVFVIDASPSVTESPRWPQLLTMGRFAISALGSRPAALVVYAGDAYVGTDMTHDTRQLGQTLSLIEPGTVPDPGTRPERGLDLAAQILEQGEVLAADVMLLTDGGGLGPAAVTEAARIATLGARLSVVSLGPPGDALDALARSGGGTVFTLEETDEIAAWIGNGARERLEQQDYPLLFWADYGRWLLVLALLPVLTLFRRRAS</sequence>
<dbReference type="RefSeq" id="WP_386803723.1">
    <property type="nucleotide sequence ID" value="NZ_JBHTMU010000018.1"/>
</dbReference>
<feature type="transmembrane region" description="Helical" evidence="1">
    <location>
        <begin position="274"/>
        <end position="296"/>
    </location>
</feature>
<dbReference type="InterPro" id="IPR002035">
    <property type="entry name" value="VWF_A"/>
</dbReference>
<gene>
    <name evidence="3" type="ORF">ACFQ4E_11740</name>
</gene>
<dbReference type="EMBL" id="JBHTMU010000018">
    <property type="protein sequence ID" value="MFD1343093.1"/>
    <property type="molecule type" value="Genomic_DNA"/>
</dbReference>
<evidence type="ECO:0000259" key="2">
    <source>
        <dbReference type="SMART" id="SM00327"/>
    </source>
</evidence>
<accession>A0ABW3ZJ97</accession>
<name>A0ABW3ZJ97_9RHOB</name>